<gene>
    <name evidence="3" type="ORF">SMAR0320_LOCUS20650</name>
</gene>
<keyword evidence="2" id="KW-0472">Membrane</keyword>
<keyword evidence="2" id="KW-1133">Transmembrane helix</keyword>
<feature type="transmembrane region" description="Helical" evidence="2">
    <location>
        <begin position="63"/>
        <end position="84"/>
    </location>
</feature>
<feature type="compositionally biased region" description="Polar residues" evidence="1">
    <location>
        <begin position="8"/>
        <end position="37"/>
    </location>
</feature>
<keyword evidence="2" id="KW-0812">Transmembrane</keyword>
<evidence type="ECO:0000256" key="2">
    <source>
        <dbReference type="SAM" id="Phobius"/>
    </source>
</evidence>
<proteinExistence type="predicted"/>
<name>A0A7S2M637_9STRA</name>
<feature type="region of interest" description="Disordered" evidence="1">
    <location>
        <begin position="1"/>
        <end position="56"/>
    </location>
</feature>
<sequence length="163" mass="18147">MSRRPTKATASSRSNAATFSTGYERPPTSSHLDLSSANDDDTTIASGGSKIHKKSKQQLRQKGSSMLFATACCLISLCTVYYVVIQFTYMAKHHVNSSLAIHHEQKVEIPQDDENEPNNHLHHNLHLPPDSIYRTELTDIHNKPQSLLQYAGFISLIVNVACE</sequence>
<organism evidence="3">
    <name type="scientific">Skeletonema marinoi</name>
    <dbReference type="NCBI Taxonomy" id="267567"/>
    <lineage>
        <taxon>Eukaryota</taxon>
        <taxon>Sar</taxon>
        <taxon>Stramenopiles</taxon>
        <taxon>Ochrophyta</taxon>
        <taxon>Bacillariophyta</taxon>
        <taxon>Coscinodiscophyceae</taxon>
        <taxon>Thalassiosirophycidae</taxon>
        <taxon>Thalassiosirales</taxon>
        <taxon>Skeletonemataceae</taxon>
        <taxon>Skeletonema</taxon>
        <taxon>Skeletonema marinoi-dohrnii complex</taxon>
    </lineage>
</organism>
<dbReference type="EMBL" id="HBGZ01029060">
    <property type="protein sequence ID" value="CAD9626168.1"/>
    <property type="molecule type" value="Transcribed_RNA"/>
</dbReference>
<protein>
    <submittedName>
        <fullName evidence="3">Uncharacterized protein</fullName>
    </submittedName>
</protein>
<evidence type="ECO:0000256" key="1">
    <source>
        <dbReference type="SAM" id="MobiDB-lite"/>
    </source>
</evidence>
<accession>A0A7S2M637</accession>
<reference evidence="3" key="1">
    <citation type="submission" date="2021-01" db="EMBL/GenBank/DDBJ databases">
        <authorList>
            <person name="Corre E."/>
            <person name="Pelletier E."/>
            <person name="Niang G."/>
            <person name="Scheremetjew M."/>
            <person name="Finn R."/>
            <person name="Kale V."/>
            <person name="Holt S."/>
            <person name="Cochrane G."/>
            <person name="Meng A."/>
            <person name="Brown T."/>
            <person name="Cohen L."/>
        </authorList>
    </citation>
    <scope>NUCLEOTIDE SEQUENCE</scope>
    <source>
        <strain evidence="3">SM1012Den-03</strain>
    </source>
</reference>
<evidence type="ECO:0000313" key="3">
    <source>
        <dbReference type="EMBL" id="CAD9626168.1"/>
    </source>
</evidence>
<dbReference type="AlphaFoldDB" id="A0A7S2M637"/>